<evidence type="ECO:0000256" key="11">
    <source>
        <dbReference type="ARBA" id="ARBA00023303"/>
    </source>
</evidence>
<dbReference type="PROSITE" id="PS50042">
    <property type="entry name" value="CNMP_BINDING_3"/>
    <property type="match status" value="1"/>
</dbReference>
<dbReference type="AlphaFoldDB" id="A0A9X0CJN8"/>
<dbReference type="Gene3D" id="1.10.287.630">
    <property type="entry name" value="Helix hairpin bin"/>
    <property type="match status" value="1"/>
</dbReference>
<accession>A0A9X0CJN8</accession>
<feature type="transmembrane region" description="Helical" evidence="12">
    <location>
        <begin position="31"/>
        <end position="49"/>
    </location>
</feature>
<evidence type="ECO:0000256" key="1">
    <source>
        <dbReference type="ARBA" id="ARBA00004141"/>
    </source>
</evidence>
<evidence type="ECO:0000256" key="10">
    <source>
        <dbReference type="ARBA" id="ARBA00023136"/>
    </source>
</evidence>
<dbReference type="InterPro" id="IPR000595">
    <property type="entry name" value="cNMP-bd_dom"/>
</dbReference>
<dbReference type="PANTHER" id="PTHR10217">
    <property type="entry name" value="VOLTAGE AND LIGAND GATED POTASSIUM CHANNEL"/>
    <property type="match status" value="1"/>
</dbReference>
<evidence type="ECO:0000256" key="2">
    <source>
        <dbReference type="ARBA" id="ARBA00022448"/>
    </source>
</evidence>
<dbReference type="SUPFAM" id="SSF81324">
    <property type="entry name" value="Voltage-gated potassium channels"/>
    <property type="match status" value="1"/>
</dbReference>
<feature type="transmembrane region" description="Helical" evidence="12">
    <location>
        <begin position="210"/>
        <end position="228"/>
    </location>
</feature>
<dbReference type="SUPFAM" id="SSF51206">
    <property type="entry name" value="cAMP-binding domain-like"/>
    <property type="match status" value="1"/>
</dbReference>
<evidence type="ECO:0000259" key="13">
    <source>
        <dbReference type="PROSITE" id="PS50042"/>
    </source>
</evidence>
<keyword evidence="4 12" id="KW-0812">Transmembrane</keyword>
<dbReference type="SMART" id="SM00100">
    <property type="entry name" value="cNMP"/>
    <property type="match status" value="1"/>
</dbReference>
<keyword evidence="8 12" id="KW-1133">Transmembrane helix</keyword>
<evidence type="ECO:0000256" key="8">
    <source>
        <dbReference type="ARBA" id="ARBA00022989"/>
    </source>
</evidence>
<keyword evidence="11" id="KW-0407">Ion channel</keyword>
<protein>
    <recommendedName>
        <fullName evidence="13">Cyclic nucleotide-binding domain-containing protein</fullName>
    </recommendedName>
</protein>
<feature type="transmembrane region" description="Helical" evidence="12">
    <location>
        <begin position="69"/>
        <end position="94"/>
    </location>
</feature>
<dbReference type="InterPro" id="IPR014710">
    <property type="entry name" value="RmlC-like_jellyroll"/>
</dbReference>
<keyword evidence="6" id="KW-0851">Voltage-gated channel</keyword>
<feature type="domain" description="Cyclic nucleotide-binding" evidence="13">
    <location>
        <begin position="302"/>
        <end position="365"/>
    </location>
</feature>
<dbReference type="Proteomes" id="UP001163046">
    <property type="component" value="Unassembled WGS sequence"/>
</dbReference>
<evidence type="ECO:0000256" key="6">
    <source>
        <dbReference type="ARBA" id="ARBA00022882"/>
    </source>
</evidence>
<dbReference type="OrthoDB" id="432483at2759"/>
<proteinExistence type="predicted"/>
<name>A0A9X0CJN8_9CNID</name>
<evidence type="ECO:0000313" key="14">
    <source>
        <dbReference type="EMBL" id="KAJ7357649.1"/>
    </source>
</evidence>
<dbReference type="GO" id="GO:0005242">
    <property type="term" value="F:inward rectifier potassium channel activity"/>
    <property type="evidence" value="ECO:0007669"/>
    <property type="project" value="TreeGrafter"/>
</dbReference>
<dbReference type="GO" id="GO:0042391">
    <property type="term" value="P:regulation of membrane potential"/>
    <property type="evidence" value="ECO:0007669"/>
    <property type="project" value="TreeGrafter"/>
</dbReference>
<keyword evidence="9" id="KW-0406">Ion transport</keyword>
<dbReference type="Pfam" id="PF00027">
    <property type="entry name" value="cNMP_binding"/>
    <property type="match status" value="1"/>
</dbReference>
<evidence type="ECO:0000313" key="15">
    <source>
        <dbReference type="Proteomes" id="UP001163046"/>
    </source>
</evidence>
<dbReference type="EMBL" id="MU827319">
    <property type="protein sequence ID" value="KAJ7357649.1"/>
    <property type="molecule type" value="Genomic_DNA"/>
</dbReference>
<feature type="transmembrane region" description="Helical" evidence="12">
    <location>
        <begin position="173"/>
        <end position="198"/>
    </location>
</feature>
<dbReference type="InterPro" id="IPR005821">
    <property type="entry name" value="Ion_trans_dom"/>
</dbReference>
<dbReference type="Gene3D" id="2.60.120.10">
    <property type="entry name" value="Jelly Rolls"/>
    <property type="match status" value="1"/>
</dbReference>
<evidence type="ECO:0000256" key="5">
    <source>
        <dbReference type="ARBA" id="ARBA00022826"/>
    </source>
</evidence>
<keyword evidence="3" id="KW-0633">Potassium transport</keyword>
<evidence type="ECO:0000256" key="4">
    <source>
        <dbReference type="ARBA" id="ARBA00022692"/>
    </source>
</evidence>
<keyword evidence="10 12" id="KW-0472">Membrane</keyword>
<keyword evidence="7" id="KW-0630">Potassium</keyword>
<gene>
    <name evidence="14" type="ORF">OS493_023780</name>
</gene>
<dbReference type="PRINTS" id="PR01463">
    <property type="entry name" value="EAGCHANLFMLY"/>
</dbReference>
<sequence>MHKITTSQVSFDSPYKNKTCLIHHDSLFKAVWDWVVLAFVIYTAIEIPFDVAFVRMIPRQIDVSTTQFGALMALSPIAIGNLLVDLLFIIDIPINFRSASVDKTTEEVISEPKQIAILYLKSWFIVDFVAAIPFEFLVNPQHEGATTLMGLLKTARLLRLVRVARKVDRYSEYGIAAILLLTCLFMLTAHWLACVWHAVGTAEAQGDNALMYASIFGNLTVIIQRLYLQSSKQHEDLRLTRDFVRFYKIPRALQENLENHVLHESCSMKVSDINNVLSLFPGTLQTDICLHIHGDLFDENPAFRAAVPSCKRSLATKLKVQHFLPRQYVIKQGDEVDKVYFIIKGIIHVVADGEILLALGRGDTIYSEYKSMDSKPQAVANLMVQTPTDIHYIEWSDLKPILQNYPVFREDFVARMVFSYQIAGDYIMEEDEEDELFEVPPRGLKPNSEMYHTIQVQSANTDEDVENCFIQASTSGQMKDFDDNLKLIDRRLSNMERNMSIIIPLLKKTSKDEV</sequence>
<evidence type="ECO:0000256" key="12">
    <source>
        <dbReference type="SAM" id="Phobius"/>
    </source>
</evidence>
<keyword evidence="5" id="KW-0631">Potassium channel</keyword>
<comment type="caution">
    <text evidence="14">The sequence shown here is derived from an EMBL/GenBank/DDBJ whole genome shotgun (WGS) entry which is preliminary data.</text>
</comment>
<comment type="subcellular location">
    <subcellularLocation>
        <location evidence="1">Membrane</location>
        <topology evidence="1">Multi-pass membrane protein</topology>
    </subcellularLocation>
</comment>
<keyword evidence="15" id="KW-1185">Reference proteome</keyword>
<dbReference type="InterPro" id="IPR003938">
    <property type="entry name" value="K_chnl_volt-dep_EAG/ELK/ERG"/>
</dbReference>
<evidence type="ECO:0000256" key="9">
    <source>
        <dbReference type="ARBA" id="ARBA00023065"/>
    </source>
</evidence>
<keyword evidence="2" id="KW-0813">Transport</keyword>
<dbReference type="InterPro" id="IPR050818">
    <property type="entry name" value="KCNH_animal-type"/>
</dbReference>
<dbReference type="GO" id="GO:0034702">
    <property type="term" value="C:monoatomic ion channel complex"/>
    <property type="evidence" value="ECO:0007669"/>
    <property type="project" value="UniProtKB-KW"/>
</dbReference>
<dbReference type="GO" id="GO:0005886">
    <property type="term" value="C:plasma membrane"/>
    <property type="evidence" value="ECO:0007669"/>
    <property type="project" value="TreeGrafter"/>
</dbReference>
<reference evidence="14" key="1">
    <citation type="submission" date="2023-01" db="EMBL/GenBank/DDBJ databases">
        <title>Genome assembly of the deep-sea coral Lophelia pertusa.</title>
        <authorList>
            <person name="Herrera S."/>
            <person name="Cordes E."/>
        </authorList>
    </citation>
    <scope>NUCLEOTIDE SEQUENCE</scope>
    <source>
        <strain evidence="14">USNM1676648</strain>
        <tissue evidence="14">Polyp</tissue>
    </source>
</reference>
<organism evidence="14 15">
    <name type="scientific">Desmophyllum pertusum</name>
    <dbReference type="NCBI Taxonomy" id="174260"/>
    <lineage>
        <taxon>Eukaryota</taxon>
        <taxon>Metazoa</taxon>
        <taxon>Cnidaria</taxon>
        <taxon>Anthozoa</taxon>
        <taxon>Hexacorallia</taxon>
        <taxon>Scleractinia</taxon>
        <taxon>Caryophylliina</taxon>
        <taxon>Caryophylliidae</taxon>
        <taxon>Desmophyllum</taxon>
    </lineage>
</organism>
<dbReference type="InterPro" id="IPR018490">
    <property type="entry name" value="cNMP-bd_dom_sf"/>
</dbReference>
<dbReference type="Gene3D" id="1.10.287.70">
    <property type="match status" value="1"/>
</dbReference>
<evidence type="ECO:0000256" key="3">
    <source>
        <dbReference type="ARBA" id="ARBA00022538"/>
    </source>
</evidence>
<evidence type="ECO:0000256" key="7">
    <source>
        <dbReference type="ARBA" id="ARBA00022958"/>
    </source>
</evidence>
<dbReference type="CDD" id="cd00038">
    <property type="entry name" value="CAP_ED"/>
    <property type="match status" value="1"/>
</dbReference>
<dbReference type="Pfam" id="PF00520">
    <property type="entry name" value="Ion_trans"/>
    <property type="match status" value="1"/>
</dbReference>
<dbReference type="PANTHER" id="PTHR10217:SF548">
    <property type="entry name" value="GH12235P"/>
    <property type="match status" value="1"/>
</dbReference>